<dbReference type="NCBIfam" id="NF008393">
    <property type="entry name" value="PRK11191.1"/>
    <property type="match status" value="1"/>
</dbReference>
<comment type="similarity">
    <text evidence="2">Belongs to the RraB family.</text>
</comment>
<dbReference type="Proteomes" id="UP000028500">
    <property type="component" value="Unassembled WGS sequence"/>
</dbReference>
<evidence type="ECO:0000256" key="2">
    <source>
        <dbReference type="HAMAP-Rule" id="MF_01888"/>
    </source>
</evidence>
<sequence>MTEGIGMADPHALEEQREETRLIIEELLEDGSDPDALYIIEHHFSAENFDLLEKAAVEAFKLGYEVTDAEELETEDRVVLMCCDIISESRLDAELINTQVEQLMNLVEKLGVNYDGWGTYFEDPNAPDDEDEAEAEDFPEQEERKLH</sequence>
<dbReference type="PIRSF" id="PIRSF018193">
    <property type="entry name" value="UCP018193"/>
    <property type="match status" value="1"/>
</dbReference>
<proteinExistence type="inferred from homology"/>
<comment type="subunit">
    <text evidence="2">Interacts with the C-terminal region of Rne.</text>
</comment>
<feature type="region of interest" description="Disordered" evidence="3">
    <location>
        <begin position="120"/>
        <end position="147"/>
    </location>
</feature>
<comment type="function">
    <text evidence="2">Globally modulates RNA abundance by binding to RNase E (Rne) and regulating its endonucleolytic activity. Can modulate Rne action in a substrate-dependent manner by altering the composition of the degradosome.</text>
</comment>
<dbReference type="InterPro" id="IPR036701">
    <property type="entry name" value="RraB-like_sf"/>
</dbReference>
<evidence type="ECO:0000259" key="4">
    <source>
        <dbReference type="Pfam" id="PF06877"/>
    </source>
</evidence>
<dbReference type="InterPro" id="IPR016716">
    <property type="entry name" value="RraB"/>
</dbReference>
<evidence type="ECO:0000313" key="6">
    <source>
        <dbReference type="Proteomes" id="UP000028500"/>
    </source>
</evidence>
<comment type="subcellular location">
    <subcellularLocation>
        <location evidence="2">Cytoplasm</location>
    </subcellularLocation>
</comment>
<dbReference type="GO" id="GO:0019899">
    <property type="term" value="F:enzyme binding"/>
    <property type="evidence" value="ECO:0007669"/>
    <property type="project" value="UniProtKB-UniRule"/>
</dbReference>
<dbReference type="AlphaFoldDB" id="A0A077PNL6"/>
<gene>
    <name evidence="2" type="primary">rraB</name>
    <name evidence="5" type="ORF">XBKQ1_910021</name>
</gene>
<evidence type="ECO:0000256" key="3">
    <source>
        <dbReference type="SAM" id="MobiDB-lite"/>
    </source>
</evidence>
<reference evidence="5" key="1">
    <citation type="submission" date="2013-07" db="EMBL/GenBank/DDBJ databases">
        <title>Sub-species coevolution in mutualistic symbiosis.</title>
        <authorList>
            <person name="Murfin K."/>
            <person name="Klassen J."/>
            <person name="Lee M."/>
            <person name="Forst S."/>
            <person name="Stock P."/>
            <person name="Goodrich-Blair H."/>
        </authorList>
    </citation>
    <scope>NUCLEOTIDE SEQUENCE [LARGE SCALE GENOMIC DNA]</scope>
    <source>
        <strain evidence="5">Kraussei Quebec</strain>
    </source>
</reference>
<dbReference type="Gene3D" id="3.30.70.970">
    <property type="entry name" value="RraB-like"/>
    <property type="match status" value="1"/>
</dbReference>
<comment type="caution">
    <text evidence="5">The sequence shown here is derived from an EMBL/GenBank/DDBJ whole genome shotgun (WGS) entry which is preliminary data.</text>
</comment>
<accession>A0A077PNL6</accession>
<dbReference type="GO" id="GO:0060698">
    <property type="term" value="F:endoribonuclease inhibitor activity"/>
    <property type="evidence" value="ECO:0007669"/>
    <property type="project" value="UniProtKB-UniRule"/>
</dbReference>
<keyword evidence="6" id="KW-1185">Reference proteome</keyword>
<dbReference type="GO" id="GO:0005737">
    <property type="term" value="C:cytoplasm"/>
    <property type="evidence" value="ECO:0007669"/>
    <property type="project" value="UniProtKB-SubCell"/>
</dbReference>
<dbReference type="HOGENOM" id="CLU_128640_0_0_6"/>
<dbReference type="Pfam" id="PF06877">
    <property type="entry name" value="RraB"/>
    <property type="match status" value="1"/>
</dbReference>
<dbReference type="EMBL" id="CBSY010000285">
    <property type="protein sequence ID" value="CDH22082.1"/>
    <property type="molecule type" value="Genomic_DNA"/>
</dbReference>
<keyword evidence="1 2" id="KW-0963">Cytoplasm</keyword>
<dbReference type="SUPFAM" id="SSF89946">
    <property type="entry name" value="Hypothetical protein VC0424"/>
    <property type="match status" value="1"/>
</dbReference>
<feature type="domain" description="Regulator of ribonuclease activity B" evidence="4">
    <location>
        <begin position="18"/>
        <end position="119"/>
    </location>
</feature>
<name>A0A077PNL6_XENBV</name>
<evidence type="ECO:0000256" key="1">
    <source>
        <dbReference type="ARBA" id="ARBA00022490"/>
    </source>
</evidence>
<organism evidence="5 6">
    <name type="scientific">Xenorhabdus bovienii str. kraussei Quebec</name>
    <dbReference type="NCBI Taxonomy" id="1398203"/>
    <lineage>
        <taxon>Bacteria</taxon>
        <taxon>Pseudomonadati</taxon>
        <taxon>Pseudomonadota</taxon>
        <taxon>Gammaproteobacteria</taxon>
        <taxon>Enterobacterales</taxon>
        <taxon>Morganellaceae</taxon>
        <taxon>Xenorhabdus</taxon>
    </lineage>
</organism>
<evidence type="ECO:0000313" key="5">
    <source>
        <dbReference type="EMBL" id="CDH22082.1"/>
    </source>
</evidence>
<dbReference type="InterPro" id="IPR009671">
    <property type="entry name" value="RraB_dom"/>
</dbReference>
<feature type="compositionally biased region" description="Acidic residues" evidence="3">
    <location>
        <begin position="125"/>
        <end position="140"/>
    </location>
</feature>
<dbReference type="HAMAP" id="MF_01888">
    <property type="entry name" value="RraB"/>
    <property type="match status" value="1"/>
</dbReference>
<protein>
    <recommendedName>
        <fullName evidence="2">Regulator of ribonuclease activity B</fullName>
    </recommendedName>
</protein>